<organism evidence="3 4">
    <name type="scientific">Deinococcus soli</name>
    <name type="common">ex Cha et al. 2016</name>
    <dbReference type="NCBI Taxonomy" id="1309411"/>
    <lineage>
        <taxon>Bacteria</taxon>
        <taxon>Thermotogati</taxon>
        <taxon>Deinococcota</taxon>
        <taxon>Deinococci</taxon>
        <taxon>Deinococcales</taxon>
        <taxon>Deinococcaceae</taxon>
        <taxon>Deinococcus</taxon>
    </lineage>
</organism>
<feature type="region of interest" description="Disordered" evidence="1">
    <location>
        <begin position="106"/>
        <end position="150"/>
    </location>
</feature>
<comment type="caution">
    <text evidence="3">The sequence shown here is derived from an EMBL/GenBank/DDBJ whole genome shotgun (WGS) entry which is preliminary data.</text>
</comment>
<evidence type="ECO:0000259" key="2">
    <source>
        <dbReference type="Pfam" id="PF17761"/>
    </source>
</evidence>
<dbReference type="AlphaFoldDB" id="A0AAE3XHK1"/>
<dbReference type="InterPro" id="IPR041527">
    <property type="entry name" value="YhcG_N"/>
</dbReference>
<dbReference type="RefSeq" id="WP_309858702.1">
    <property type="nucleotide sequence ID" value="NZ_JAVDQJ010000022.1"/>
</dbReference>
<evidence type="ECO:0000313" key="3">
    <source>
        <dbReference type="EMBL" id="MDR6221146.1"/>
    </source>
</evidence>
<dbReference type="Pfam" id="PF17761">
    <property type="entry name" value="DUF1016_N"/>
    <property type="match status" value="1"/>
</dbReference>
<proteinExistence type="predicted"/>
<name>A0AAE3XHK1_9DEIO</name>
<accession>A0AAE3XHK1</accession>
<protein>
    <recommendedName>
        <fullName evidence="2">YhcG N-terminal domain-containing protein</fullName>
    </recommendedName>
</protein>
<sequence length="276" mass="31045">MTERELIYEIYGLIEENRGGQKSRPHLYWLIGSSMNRYAAEHPMQKDVTGVLADRLEESIKTGVGFSGRNLRYMRKFAQTMPHPDQWDEAARKRRWTDHVKAMVQTEGAGKGGRQAPEPTAAVQTQPRTVTPKRRAPGVPTQAAPQAEPDRAGLTDTHIVALTSAVLSRIPGVSLIGLDRHLGKRNLLEAVSLHVVSPASEIDVVLVVHGDDFKAVEIERIHRAALRKFPWRTIIFAQFNVDTRMHSAADSNDLKLIQLIKRLLIEVRRVFLMARS</sequence>
<feature type="domain" description="YhcG N-terminal" evidence="2">
    <location>
        <begin position="26"/>
        <end position="106"/>
    </location>
</feature>
<reference evidence="3" key="1">
    <citation type="submission" date="2023-07" db="EMBL/GenBank/DDBJ databases">
        <title>Sorghum-associated microbial communities from plants grown in Nebraska, USA.</title>
        <authorList>
            <person name="Schachtman D."/>
        </authorList>
    </citation>
    <scope>NUCLEOTIDE SEQUENCE</scope>
    <source>
        <strain evidence="3">BE330</strain>
    </source>
</reference>
<evidence type="ECO:0000256" key="1">
    <source>
        <dbReference type="SAM" id="MobiDB-lite"/>
    </source>
</evidence>
<dbReference type="Proteomes" id="UP001185331">
    <property type="component" value="Unassembled WGS sequence"/>
</dbReference>
<dbReference type="EMBL" id="JAVDQK010000024">
    <property type="protein sequence ID" value="MDR6221146.1"/>
    <property type="molecule type" value="Genomic_DNA"/>
</dbReference>
<gene>
    <name evidence="3" type="ORF">J2Y00_004778</name>
</gene>
<evidence type="ECO:0000313" key="4">
    <source>
        <dbReference type="Proteomes" id="UP001185331"/>
    </source>
</evidence>